<proteinExistence type="predicted"/>
<reference evidence="3 4" key="1">
    <citation type="submission" date="2018-06" db="EMBL/GenBank/DDBJ databases">
        <authorList>
            <consortium name="Pathogen Informatics"/>
            <person name="Doyle S."/>
        </authorList>
    </citation>
    <scope>NUCLEOTIDE SEQUENCE [LARGE SCALE GENOMIC DNA]</scope>
    <source>
        <strain evidence="3 4">NCTC12272</strain>
    </source>
</reference>
<feature type="domain" description="SidE PDE" evidence="1">
    <location>
        <begin position="23"/>
        <end position="231"/>
    </location>
</feature>
<dbReference type="Pfam" id="PF12252">
    <property type="entry name" value="SidE_PDE"/>
    <property type="match status" value="1"/>
</dbReference>
<organism evidence="3 4">
    <name type="scientific">Legionella pneumophila subsp. pascullei</name>
    <dbReference type="NCBI Taxonomy" id="91890"/>
    <lineage>
        <taxon>Bacteria</taxon>
        <taxon>Pseudomonadati</taxon>
        <taxon>Pseudomonadota</taxon>
        <taxon>Gammaproteobacteria</taxon>
        <taxon>Legionellales</taxon>
        <taxon>Legionellaceae</taxon>
        <taxon>Legionella</taxon>
    </lineage>
</organism>
<dbReference type="AlphaFoldDB" id="A0AAX2IZ06"/>
<name>A0AAX2IZ06_LEGPN</name>
<dbReference type="GO" id="GO:0106274">
    <property type="term" value="F:NAD+-protein-arginine ADP-ribosyltransferase activity"/>
    <property type="evidence" value="ECO:0007669"/>
    <property type="project" value="InterPro"/>
</dbReference>
<feature type="domain" description="SidE mono-ADP-ribosyltransferase" evidence="2">
    <location>
        <begin position="368"/>
        <end position="699"/>
    </location>
</feature>
<dbReference type="Proteomes" id="UP000249566">
    <property type="component" value="Chromosome 1"/>
</dbReference>
<gene>
    <name evidence="3" type="primary">sidE_2</name>
    <name evidence="3" type="ORF">NCTC12272_02922</name>
</gene>
<dbReference type="InterPro" id="IPR043935">
    <property type="entry name" value="SidE_mART"/>
</dbReference>
<accession>A0AAX2IZ06</accession>
<dbReference type="EMBL" id="LS483412">
    <property type="protein sequence ID" value="SQG91697.1"/>
    <property type="molecule type" value="Genomic_DNA"/>
</dbReference>
<dbReference type="InterPro" id="IPR021014">
    <property type="entry name" value="SidE_PDE"/>
</dbReference>
<dbReference type="Pfam" id="PF19048">
    <property type="entry name" value="SidE_mART"/>
    <property type="match status" value="1"/>
</dbReference>
<evidence type="ECO:0000313" key="3">
    <source>
        <dbReference type="EMBL" id="SQG91697.1"/>
    </source>
</evidence>
<sequence>MPLDGFSLYTDSTIRNAAKYAYDHYLGVPYKEVNQESTPANIGGITVYRQTHGLSHVLRTMTYSETIVEEAQKAKLRGETLQTFADGRSLADVTPDELKKIMVAQVFFVTGREGQGSDPESLKKYHELSRKAFLNYIEVNKSTLIPDVFKDQAEVNFYADIIEDKDHNETASPAHMLINQCHMIDSMREIQPPESNIEHFFSELQPWIGSKGAEAFFAKQRQFFQATYEVVFGFDSTNNEPHLVFPGLGRYVIGGDGNPIREPSQEGEMQGKLKFFPQDYKLQENERFMRVDEYLKLDEVQHRFPSRGEKLAGGMAGLNEYQYMQRLNSREKGLCETSVDFCLGQLKTANHKAKIEPIKNALQSAAGKRRREPNVDEIAAARIIQQIIANPDFVHEDHVLLNGKKLEEQFFRDLLLKCDMAIVGSLLNDTDIHNIDTFMQHERNTKFHATGENPIPRNIGEEWAKLRRTGAGDIKQDLIFLMQNDSWYYSRVNAIAQNRDKGSTFKEVLISTLMTPLTSKSLSDTSHVTPPKTLFRGLDLPDEFKNKLIHQSETIIANTTGYLFTNPSAEIFNQIKLNDSSQMFASTCLSTSINIEVPRIVFDSNTIFEILDPDGFLEAKQVGRHEEGSETEFSIYLPEDVGLIPINVAKDDKTSAGNERHIITFVAVKSPDFIPQHESGYALEPYLEMQISKLDTVIDDVEMQIAESFLRDPYDQAISSLERQIRLPVRGYWEQASQFLRSVHDGKISPELKAFYESTVLPIIKECRTAIEENNLTKMQTALAKFPSDKEWGKFRDESILTIKPEIDQLRKNLQKKIVLQNEILPALEQCKRSLDSQDISKAVDALDKLPSETRLESINALQLKSISRELKENLQPLRNAVITPMITDPEKIKIRYNSLLAETTKQIAIIEKENIEDLSDLGNIILNLNFCSESIQTLEAEKIKYGHAIKPIDVSDLNALKDRLQLINQNLIQTVIDIARNNLEQIKGASEFHTHEKQVKNCLDILNNLEKTLDGSEAAVKQKSDIEQLRGALIDKQKERAEIFPLQQRSMALIAQLQNISILNHEQLHQNRRAQLHQNDLSKAQQLDLRFKEQVSARFKAEFNNDNANIDQLIAFLEKQTPSTLKEELGISEQNAQQLHDLLKILVQPTSVKGEIEHRIEAIDKLSSAIGLNPVKLEPLPPISVAHDEEGELRSWSFK</sequence>
<evidence type="ECO:0000259" key="2">
    <source>
        <dbReference type="Pfam" id="PF19048"/>
    </source>
</evidence>
<evidence type="ECO:0000313" key="4">
    <source>
        <dbReference type="Proteomes" id="UP000249566"/>
    </source>
</evidence>
<dbReference type="RefSeq" id="WP_050598302.1">
    <property type="nucleotide sequence ID" value="NZ_CAAAIJ010000002.1"/>
</dbReference>
<protein>
    <submittedName>
        <fullName evidence="3">Protein SidE</fullName>
    </submittedName>
</protein>
<evidence type="ECO:0000259" key="1">
    <source>
        <dbReference type="Pfam" id="PF12252"/>
    </source>
</evidence>